<dbReference type="Proteomes" id="UP000235786">
    <property type="component" value="Unassembled WGS sequence"/>
</dbReference>
<feature type="region of interest" description="Disordered" evidence="1">
    <location>
        <begin position="43"/>
        <end position="77"/>
    </location>
</feature>
<proteinExistence type="predicted"/>
<feature type="compositionally biased region" description="Basic residues" evidence="1">
    <location>
        <begin position="187"/>
        <end position="196"/>
    </location>
</feature>
<feature type="compositionally biased region" description="Polar residues" evidence="1">
    <location>
        <begin position="482"/>
        <end position="492"/>
    </location>
</feature>
<name>A0A2J6S7J4_HYAVF</name>
<keyword evidence="3" id="KW-1185">Reference proteome</keyword>
<evidence type="ECO:0000313" key="2">
    <source>
        <dbReference type="EMBL" id="PMD46723.1"/>
    </source>
</evidence>
<protein>
    <submittedName>
        <fullName evidence="2">Uncharacterized protein</fullName>
    </submittedName>
</protein>
<evidence type="ECO:0000256" key="1">
    <source>
        <dbReference type="SAM" id="MobiDB-lite"/>
    </source>
</evidence>
<accession>A0A2J6S7J4</accession>
<gene>
    <name evidence="2" type="ORF">L207DRAFT_577568</name>
</gene>
<sequence>MVGSMLKLSSVLSDQGLESWSHVSEDTRQYLSQVPWIREKVQGHEKDTQDLQGAGVWSTSTSPESTRADPESDSASINLEAGMPEFSLRRTDSDGRAKKPIGDVLNEVRDTLKSMKESRRAQRSATFPGIGSSESVSQGGFEGSHVDSALVQQGKKSLETITSGTVAPPAIEGSAISEGQSKSLQQTRRKSQHSRNRLSQFSVLRHRDSQNSIDSQLLEIQLFPGEKVTEANKDDIKRRLPTSIRAQCTYKDNFWWYDGDPGDLSGLTKDENSERARAGIGDSSKGTQPIIQKGNITIAGRPLLIERCFQKHKEAWTCEPDVNIMKDTPIPLYKDGETVVVHPQSIEKPPKFKWKGEDPIKRAIDPSKYSPTDLLDIASVVWPHEFCLWLDGTLQVMLNTKEAKGKTMTFPRKIGGLNVSFSDAIASSQPKPPRFRFSKVASNSVTSLRSLKRKTTFRDSKSSHPTFRGSTEDSARSPRPPSTNGGAISSINGLHKDKVDQTNIQDPSSNVNSHPKQTSTDHVHTNNINGAVKPSNTMNGSAKLPRPTVDNNLGDSRARPPHNPCEVVVGETFESGVSCFVGVKIRDHTGTVMITIPTSAALEAACKARKEHGVLPRIMDHVRHPVGKQVIDVIGLHVWTKVDPLHKIGTVARCFDTEKGFSLNKDSRHPDDFLYDICLVKPEDETSFSNITSPSQLWWTKANETEPSQIVQNTRLHIVCPPANNIRDAAYAVDGKEQRQFAFSLPDYPSNAAYQGLRVVPRRGPRVKTSHGVRKVTPLVLQTSTLYRFLGPIESWERFRGAAVVEVGDMGRWESVVGLHSFEYLAGLGNDAGQMTWSRIEKEMMEGILSFWGCRHLPEELTLMELCD</sequence>
<dbReference type="EMBL" id="KZ613939">
    <property type="protein sequence ID" value="PMD46723.1"/>
    <property type="molecule type" value="Genomic_DNA"/>
</dbReference>
<dbReference type="AlphaFoldDB" id="A0A2J6S7J4"/>
<feature type="region of interest" description="Disordered" evidence="1">
    <location>
        <begin position="113"/>
        <end position="142"/>
    </location>
</feature>
<feature type="compositionally biased region" description="Polar residues" evidence="1">
    <location>
        <begin position="177"/>
        <end position="186"/>
    </location>
</feature>
<organism evidence="2 3">
    <name type="scientific">Hyaloscypha variabilis (strain UAMH 11265 / GT02V1 / F)</name>
    <name type="common">Meliniomyces variabilis</name>
    <dbReference type="NCBI Taxonomy" id="1149755"/>
    <lineage>
        <taxon>Eukaryota</taxon>
        <taxon>Fungi</taxon>
        <taxon>Dikarya</taxon>
        <taxon>Ascomycota</taxon>
        <taxon>Pezizomycotina</taxon>
        <taxon>Leotiomycetes</taxon>
        <taxon>Helotiales</taxon>
        <taxon>Hyaloscyphaceae</taxon>
        <taxon>Hyaloscypha</taxon>
        <taxon>Hyaloscypha variabilis</taxon>
    </lineage>
</organism>
<feature type="compositionally biased region" description="Polar residues" evidence="1">
    <location>
        <begin position="501"/>
        <end position="518"/>
    </location>
</feature>
<feature type="region of interest" description="Disordered" evidence="1">
    <location>
        <begin position="451"/>
        <end position="561"/>
    </location>
</feature>
<feature type="compositionally biased region" description="Polar residues" evidence="1">
    <location>
        <begin position="525"/>
        <end position="540"/>
    </location>
</feature>
<feature type="region of interest" description="Disordered" evidence="1">
    <location>
        <begin position="165"/>
        <end position="200"/>
    </location>
</feature>
<reference evidence="2 3" key="1">
    <citation type="submission" date="2016-04" db="EMBL/GenBank/DDBJ databases">
        <title>A degradative enzymes factory behind the ericoid mycorrhizal symbiosis.</title>
        <authorList>
            <consortium name="DOE Joint Genome Institute"/>
            <person name="Martino E."/>
            <person name="Morin E."/>
            <person name="Grelet G."/>
            <person name="Kuo A."/>
            <person name="Kohler A."/>
            <person name="Daghino S."/>
            <person name="Barry K."/>
            <person name="Choi C."/>
            <person name="Cichocki N."/>
            <person name="Clum A."/>
            <person name="Copeland A."/>
            <person name="Hainaut M."/>
            <person name="Haridas S."/>
            <person name="Labutti K."/>
            <person name="Lindquist E."/>
            <person name="Lipzen A."/>
            <person name="Khouja H.-R."/>
            <person name="Murat C."/>
            <person name="Ohm R."/>
            <person name="Olson A."/>
            <person name="Spatafora J."/>
            <person name="Veneault-Fourrey C."/>
            <person name="Henrissat B."/>
            <person name="Grigoriev I."/>
            <person name="Martin F."/>
            <person name="Perotto S."/>
        </authorList>
    </citation>
    <scope>NUCLEOTIDE SEQUENCE [LARGE SCALE GENOMIC DNA]</scope>
    <source>
        <strain evidence="2 3">F</strain>
    </source>
</reference>
<evidence type="ECO:0000313" key="3">
    <source>
        <dbReference type="Proteomes" id="UP000235786"/>
    </source>
</evidence>
<dbReference type="OrthoDB" id="5403869at2759"/>